<evidence type="ECO:0000313" key="3">
    <source>
        <dbReference type="Proteomes" id="UP000076858"/>
    </source>
</evidence>
<keyword evidence="3" id="KW-1185">Reference proteome</keyword>
<evidence type="ECO:0000256" key="1">
    <source>
        <dbReference type="SAM" id="MobiDB-lite"/>
    </source>
</evidence>
<feature type="region of interest" description="Disordered" evidence="1">
    <location>
        <begin position="111"/>
        <end position="148"/>
    </location>
</feature>
<proteinExistence type="predicted"/>
<gene>
    <name evidence="2" type="ORF">APZ42_023654</name>
</gene>
<organism evidence="2 3">
    <name type="scientific">Daphnia magna</name>
    <dbReference type="NCBI Taxonomy" id="35525"/>
    <lineage>
        <taxon>Eukaryota</taxon>
        <taxon>Metazoa</taxon>
        <taxon>Ecdysozoa</taxon>
        <taxon>Arthropoda</taxon>
        <taxon>Crustacea</taxon>
        <taxon>Branchiopoda</taxon>
        <taxon>Diplostraca</taxon>
        <taxon>Cladocera</taxon>
        <taxon>Anomopoda</taxon>
        <taxon>Daphniidae</taxon>
        <taxon>Daphnia</taxon>
    </lineage>
</organism>
<name>A0A164UVR3_9CRUS</name>
<dbReference type="Proteomes" id="UP000076858">
    <property type="component" value="Unassembled WGS sequence"/>
</dbReference>
<dbReference type="EMBL" id="LRGB01001574">
    <property type="protein sequence ID" value="KZS11718.1"/>
    <property type="molecule type" value="Genomic_DNA"/>
</dbReference>
<dbReference type="OrthoDB" id="10248777at2759"/>
<feature type="region of interest" description="Disordered" evidence="1">
    <location>
        <begin position="233"/>
        <end position="274"/>
    </location>
</feature>
<accession>A0A164UVR3</accession>
<reference evidence="2 3" key="1">
    <citation type="submission" date="2016-03" db="EMBL/GenBank/DDBJ databases">
        <title>EvidentialGene: Evidence-directed Construction of Genes on Genomes.</title>
        <authorList>
            <person name="Gilbert D.G."/>
            <person name="Choi J.-H."/>
            <person name="Mockaitis K."/>
            <person name="Colbourne J."/>
            <person name="Pfrender M."/>
        </authorList>
    </citation>
    <scope>NUCLEOTIDE SEQUENCE [LARGE SCALE GENOMIC DNA]</scope>
    <source>
        <strain evidence="2 3">Xinb3</strain>
        <tissue evidence="2">Complete organism</tissue>
    </source>
</reference>
<dbReference type="AlphaFoldDB" id="A0A164UVR3"/>
<sequence length="274" mass="29806">MQQQQQPEASSSSSCTMISKDCEQQQQQLFSQYLHHHHQQQNIVSHETSYIYHPEPLLPTSTNEASGEPAQQQQIYVNTSGSVTPSPFLAHLSASPSPDWPHYVTTTATTTTSTASSPVYHHPAPATQHPTYREDHENQEEDGGVTIGANSDDYHFFVSHGALDLASSFINQTANNSGNNANAKESDPSLASQLRRLGASQSEAADDDGDIGDEIHLANMAFMNASKTGLHHLHHHLHQPKTSKTANDFTPHSDDYATADGGDDDDVVLSLNDA</sequence>
<evidence type="ECO:0000313" key="2">
    <source>
        <dbReference type="EMBL" id="KZS11718.1"/>
    </source>
</evidence>
<protein>
    <submittedName>
        <fullName evidence="2">Uncharacterized protein</fullName>
    </submittedName>
</protein>
<comment type="caution">
    <text evidence="2">The sequence shown here is derived from an EMBL/GenBank/DDBJ whole genome shotgun (WGS) entry which is preliminary data.</text>
</comment>